<dbReference type="UniPathway" id="UPA00378"/>
<gene>
    <name evidence="13" type="ORF">ARALYDRAFT_678866</name>
</gene>
<dbReference type="HOGENOM" id="CLU_795364_0_0_1"/>
<dbReference type="InterPro" id="IPR038887">
    <property type="entry name" value="Nus1/NgBR"/>
</dbReference>
<comment type="subcellular location">
    <subcellularLocation>
        <location evidence="2">Endoplasmic reticulum membrane</location>
    </subcellularLocation>
</comment>
<dbReference type="SUPFAM" id="SSF64005">
    <property type="entry name" value="Undecaprenyl diphosphate synthase"/>
    <property type="match status" value="1"/>
</dbReference>
<dbReference type="eggNOG" id="KOG2818">
    <property type="taxonomic scope" value="Eukaryota"/>
</dbReference>
<dbReference type="STRING" id="81972.D7KMI3"/>
<protein>
    <recommendedName>
        <fullName evidence="5">ditrans,polycis-polyprenyl diphosphate synthase [(2E,6E)-farnesyldiphosphate specific]</fullName>
        <ecNumber evidence="5">2.5.1.87</ecNumber>
    </recommendedName>
</protein>
<dbReference type="EMBL" id="GL348713">
    <property type="protein sequence ID" value="EFH68914.1"/>
    <property type="molecule type" value="Genomic_DNA"/>
</dbReference>
<dbReference type="PANTHER" id="PTHR21528:SF0">
    <property type="entry name" value="DEHYDRODOLICHYL DIPHOSPHATE SYNTHASE COMPLEX SUBUNIT NUS1"/>
    <property type="match status" value="1"/>
</dbReference>
<keyword evidence="11" id="KW-0472">Membrane</keyword>
<evidence type="ECO:0000256" key="1">
    <source>
        <dbReference type="ARBA" id="ARBA00001946"/>
    </source>
</evidence>
<evidence type="ECO:0000256" key="7">
    <source>
        <dbReference type="ARBA" id="ARBA00022692"/>
    </source>
</evidence>
<dbReference type="AlphaFoldDB" id="D7KMI3"/>
<keyword evidence="10" id="KW-1133">Transmembrane helix</keyword>
<dbReference type="GO" id="GO:0045547">
    <property type="term" value="F:ditrans,polycis-polyprenyl diphosphate synthase [(2E,6E)-farnesyl diphosphate specific] activity"/>
    <property type="evidence" value="ECO:0007669"/>
    <property type="project" value="UniProtKB-EC"/>
</dbReference>
<evidence type="ECO:0000256" key="6">
    <source>
        <dbReference type="ARBA" id="ARBA00022679"/>
    </source>
</evidence>
<comment type="cofactor">
    <cofactor evidence="1">
        <name>Mg(2+)</name>
        <dbReference type="ChEBI" id="CHEBI:18420"/>
    </cofactor>
</comment>
<keyword evidence="7" id="KW-0812">Transmembrane</keyword>
<evidence type="ECO:0000256" key="12">
    <source>
        <dbReference type="ARBA" id="ARBA00047353"/>
    </source>
</evidence>
<name>D7KMI3_ARALL</name>
<comment type="similarity">
    <text evidence="4">Belongs to the UPP synthase family.</text>
</comment>
<organism evidence="14">
    <name type="scientific">Arabidopsis lyrata subsp. lyrata</name>
    <name type="common">Lyre-leaved rock-cress</name>
    <dbReference type="NCBI Taxonomy" id="81972"/>
    <lineage>
        <taxon>Eukaryota</taxon>
        <taxon>Viridiplantae</taxon>
        <taxon>Streptophyta</taxon>
        <taxon>Embryophyta</taxon>
        <taxon>Tracheophyta</taxon>
        <taxon>Spermatophyta</taxon>
        <taxon>Magnoliopsida</taxon>
        <taxon>eudicotyledons</taxon>
        <taxon>Gunneridae</taxon>
        <taxon>Pentapetalae</taxon>
        <taxon>rosids</taxon>
        <taxon>malvids</taxon>
        <taxon>Brassicales</taxon>
        <taxon>Brassicaceae</taxon>
        <taxon>Camelineae</taxon>
        <taxon>Arabidopsis</taxon>
    </lineage>
</organism>
<dbReference type="Proteomes" id="UP000008694">
    <property type="component" value="Unassembled WGS sequence"/>
</dbReference>
<evidence type="ECO:0000256" key="4">
    <source>
        <dbReference type="ARBA" id="ARBA00005432"/>
    </source>
</evidence>
<evidence type="ECO:0000313" key="14">
    <source>
        <dbReference type="Proteomes" id="UP000008694"/>
    </source>
</evidence>
<dbReference type="Gramene" id="Al_scaffold_0001_1189">
    <property type="protein sequence ID" value="Al_scaffold_0001_1189"/>
    <property type="gene ID" value="Al_scaffold_0001_1189"/>
</dbReference>
<evidence type="ECO:0000256" key="11">
    <source>
        <dbReference type="ARBA" id="ARBA00023136"/>
    </source>
</evidence>
<dbReference type="PANTHER" id="PTHR21528">
    <property type="entry name" value="DEHYDRODOLICHYL DIPHOSPHATE SYNTHASE COMPLEX SUBUNIT NUS1"/>
    <property type="match status" value="1"/>
</dbReference>
<keyword evidence="8" id="KW-0256">Endoplasmic reticulum</keyword>
<evidence type="ECO:0000256" key="8">
    <source>
        <dbReference type="ARBA" id="ARBA00022824"/>
    </source>
</evidence>
<evidence type="ECO:0000256" key="5">
    <source>
        <dbReference type="ARBA" id="ARBA00012596"/>
    </source>
</evidence>
<dbReference type="EC" id="2.5.1.87" evidence="5"/>
<sequence length="414" mass="45565">MDNIVDSLNKAYEKFVLASAGVLESKESAGGQKASLTDAALENFKEKWELFRVACDQAEEFVESVKQRIGSECLVDEATGLTTASGNSGGQAPAATGAATSLPPISAVRLEQMSRAVRWLVLELQRGSGAAPGSVHSSSTGYMDSNQSMRLLSSWIGQIGDLGLNLLWRFIHIVVSLWYIVSGISEAIESYAISLGLNKKYSSIDLEKLRCLAVVVDIEAVQDVAKVVELLQWLTTIGVKQVGLFDSQGLLKKSKDLILETVPGSMLLEEIGKDFSPDGKRIALEFISSSDNKEAVMKAANILLQRYLKSSHPENDQGENFFTESHLNEALGVVGENVHVPDLLLVYGPIRSHLGFPAWRLRYTEIVHMGTLKYMRYGSLLKAIHKFTGVHQNYGKSLISHYFIYSLSHTQFKY</sequence>
<comment type="pathway">
    <text evidence="3">Protein modification; protein glycosylation.</text>
</comment>
<keyword evidence="9" id="KW-0460">Magnesium</keyword>
<dbReference type="GO" id="GO:0005789">
    <property type="term" value="C:endoplasmic reticulum membrane"/>
    <property type="evidence" value="ECO:0007669"/>
    <property type="project" value="UniProtKB-SubCell"/>
</dbReference>
<evidence type="ECO:0000313" key="13">
    <source>
        <dbReference type="EMBL" id="EFH68914.1"/>
    </source>
</evidence>
<proteinExistence type="inferred from homology"/>
<dbReference type="Gene3D" id="3.40.1180.10">
    <property type="entry name" value="Decaprenyl diphosphate synthase-like"/>
    <property type="match status" value="1"/>
</dbReference>
<evidence type="ECO:0000256" key="10">
    <source>
        <dbReference type="ARBA" id="ARBA00022989"/>
    </source>
</evidence>
<evidence type="ECO:0000256" key="2">
    <source>
        <dbReference type="ARBA" id="ARBA00004586"/>
    </source>
</evidence>
<comment type="catalytic activity">
    <reaction evidence="12">
        <text>n isopentenyl diphosphate + (2E,6E)-farnesyl diphosphate = a di-trans,poly-cis-polyprenyl diphosphate + n diphosphate</text>
        <dbReference type="Rhea" id="RHEA:53008"/>
        <dbReference type="Rhea" id="RHEA-COMP:19494"/>
        <dbReference type="ChEBI" id="CHEBI:33019"/>
        <dbReference type="ChEBI" id="CHEBI:128769"/>
        <dbReference type="ChEBI" id="CHEBI:136960"/>
        <dbReference type="ChEBI" id="CHEBI:175763"/>
        <dbReference type="EC" id="2.5.1.87"/>
    </reaction>
</comment>
<keyword evidence="6" id="KW-0808">Transferase</keyword>
<dbReference type="InterPro" id="IPR036424">
    <property type="entry name" value="UPP_synth-like_sf"/>
</dbReference>
<accession>D7KMI3</accession>
<evidence type="ECO:0000256" key="3">
    <source>
        <dbReference type="ARBA" id="ARBA00004922"/>
    </source>
</evidence>
<dbReference type="GO" id="GO:1904423">
    <property type="term" value="C:dehydrodolichyl diphosphate synthase complex"/>
    <property type="evidence" value="ECO:0007669"/>
    <property type="project" value="InterPro"/>
</dbReference>
<evidence type="ECO:0000256" key="9">
    <source>
        <dbReference type="ARBA" id="ARBA00022842"/>
    </source>
</evidence>
<keyword evidence="14" id="KW-1185">Reference proteome</keyword>
<reference evidence="14" key="1">
    <citation type="journal article" date="2011" name="Nat. Genet.">
        <title>The Arabidopsis lyrata genome sequence and the basis of rapid genome size change.</title>
        <authorList>
            <person name="Hu T.T."/>
            <person name="Pattyn P."/>
            <person name="Bakker E.G."/>
            <person name="Cao J."/>
            <person name="Cheng J.-F."/>
            <person name="Clark R.M."/>
            <person name="Fahlgren N."/>
            <person name="Fawcett J.A."/>
            <person name="Grimwood J."/>
            <person name="Gundlach H."/>
            <person name="Haberer G."/>
            <person name="Hollister J.D."/>
            <person name="Ossowski S."/>
            <person name="Ottilar R.P."/>
            <person name="Salamov A.A."/>
            <person name="Schneeberger K."/>
            <person name="Spannagl M."/>
            <person name="Wang X."/>
            <person name="Yang L."/>
            <person name="Nasrallah M.E."/>
            <person name="Bergelson J."/>
            <person name="Carrington J.C."/>
            <person name="Gaut B.S."/>
            <person name="Schmutz J."/>
            <person name="Mayer K.F.X."/>
            <person name="Van de Peer Y."/>
            <person name="Grigoriev I.V."/>
            <person name="Nordborg M."/>
            <person name="Weigel D."/>
            <person name="Guo Y.-L."/>
        </authorList>
    </citation>
    <scope>NUCLEOTIDE SEQUENCE [LARGE SCALE GENOMIC DNA]</scope>
    <source>
        <strain evidence="14">cv. MN47</strain>
    </source>
</reference>